<dbReference type="Proteomes" id="UP000052012">
    <property type="component" value="Unassembled WGS sequence"/>
</dbReference>
<dbReference type="GO" id="GO:0004421">
    <property type="term" value="F:hydroxymethylglutaryl-CoA synthase activity"/>
    <property type="evidence" value="ECO:0007669"/>
    <property type="project" value="InterPro"/>
</dbReference>
<dbReference type="Pfam" id="PF08540">
    <property type="entry name" value="HMG_CoA_synt_C"/>
    <property type="match status" value="2"/>
</dbReference>
<evidence type="ECO:0000313" key="7">
    <source>
        <dbReference type="EMBL" id="KRM67794.1"/>
    </source>
</evidence>
<feature type="active site" description="Proton donor/acceptor" evidence="3">
    <location>
        <position position="78"/>
    </location>
</feature>
<dbReference type="Gene3D" id="3.40.47.10">
    <property type="match status" value="2"/>
</dbReference>
<dbReference type="GO" id="GO:0006084">
    <property type="term" value="P:acetyl-CoA metabolic process"/>
    <property type="evidence" value="ECO:0007669"/>
    <property type="project" value="InterPro"/>
</dbReference>
<organism evidence="7 8">
    <name type="scientific">Apilactobacillus ozensis DSM 23829 = JCM 17196</name>
    <dbReference type="NCBI Taxonomy" id="1423781"/>
    <lineage>
        <taxon>Bacteria</taxon>
        <taxon>Bacillati</taxon>
        <taxon>Bacillota</taxon>
        <taxon>Bacilli</taxon>
        <taxon>Lactobacillales</taxon>
        <taxon>Lactobacillaceae</taxon>
        <taxon>Apilactobacillus</taxon>
    </lineage>
</organism>
<dbReference type="AlphaFoldDB" id="A0A0R2AMT5"/>
<reference evidence="7 8" key="1">
    <citation type="journal article" date="2015" name="Genome Announc.">
        <title>Expanding the biotechnology potential of lactobacilli through comparative genomics of 213 strains and associated genera.</title>
        <authorList>
            <person name="Sun Z."/>
            <person name="Harris H.M."/>
            <person name="McCann A."/>
            <person name="Guo C."/>
            <person name="Argimon S."/>
            <person name="Zhang W."/>
            <person name="Yang X."/>
            <person name="Jeffery I.B."/>
            <person name="Cooney J.C."/>
            <person name="Kagawa T.F."/>
            <person name="Liu W."/>
            <person name="Song Y."/>
            <person name="Salvetti E."/>
            <person name="Wrobel A."/>
            <person name="Rasinkangas P."/>
            <person name="Parkhill J."/>
            <person name="Rea M.C."/>
            <person name="O'Sullivan O."/>
            <person name="Ritari J."/>
            <person name="Douillard F.P."/>
            <person name="Paul Ross R."/>
            <person name="Yang R."/>
            <person name="Briner A.E."/>
            <person name="Felis G.E."/>
            <person name="de Vos W.M."/>
            <person name="Barrangou R."/>
            <person name="Klaenhammer T.R."/>
            <person name="Caufield P.W."/>
            <person name="Cui Y."/>
            <person name="Zhang H."/>
            <person name="O'Toole P.W."/>
        </authorList>
    </citation>
    <scope>NUCLEOTIDE SEQUENCE [LARGE SCALE GENOMIC DNA]</scope>
    <source>
        <strain evidence="7 8">DSM 23829</strain>
    </source>
</reference>
<dbReference type="PATRIC" id="fig|1423781.4.peg.527"/>
<evidence type="ECO:0000256" key="2">
    <source>
        <dbReference type="ARBA" id="ARBA00022679"/>
    </source>
</evidence>
<dbReference type="NCBIfam" id="TIGR01835">
    <property type="entry name" value="HMG-CoA-S_prok"/>
    <property type="match status" value="1"/>
</dbReference>
<evidence type="ECO:0000256" key="4">
    <source>
        <dbReference type="PIRSR" id="PIRSR611554-2"/>
    </source>
</evidence>
<dbReference type="SUPFAM" id="SSF53901">
    <property type="entry name" value="Thiolase-like"/>
    <property type="match status" value="2"/>
</dbReference>
<feature type="domain" description="Hydroxymethylglutaryl-coenzyme A synthase N-terminal" evidence="5">
    <location>
        <begin position="2"/>
        <end position="164"/>
    </location>
</feature>
<proteinExistence type="inferred from homology"/>
<dbReference type="CDD" id="cd00827">
    <property type="entry name" value="init_cond_enzymes"/>
    <property type="match status" value="1"/>
</dbReference>
<feature type="binding site" evidence="4">
    <location>
        <position position="241"/>
    </location>
    <ligand>
        <name>(3S)-3-hydroxy-3-methylglutaryl-CoA</name>
        <dbReference type="ChEBI" id="CHEBI:43074"/>
    </ligand>
</feature>
<sequence>MKVGIDKINFFTPNMYISMYDLANARNEDPNKYLIGIGQKNQSVIPVTQDAVTMAANAAYPIICDCKNDIDLIIFGTESGVDNSKSAAIYLQNLLKLNSNARAFEIKQACYGATAGIQMAKDYVKAHPNSKALVVGSDVARYGLNTPGEVTQGGGAVAMIISANPSILAFNGDSSFHSEDIMDFWRPLNKTEALVDGHYSNNIYVDFFQKTWQNYKKINNVGVNSFKAFVFHLPYVKMGIKGLRSILDETSIESQVNLKKGFDASKIYSEQVGNLYTGSLYLSLLSLVNNSKGLKSGDKIGLFSYGSGAQGEFFAMSLQPNFKKFNSNTELTNMLEKRHKISISRYETIFQQWTNSIVNDIELDVSNDLSRFVLSGVKNNQRIYLERG</sequence>
<feature type="domain" description="Hydroxymethylglutaryl-coenzyme A synthase C-terminal" evidence="6">
    <location>
        <begin position="257"/>
        <end position="353"/>
    </location>
</feature>
<dbReference type="InterPro" id="IPR013746">
    <property type="entry name" value="HMG_CoA_synt_C_dom"/>
</dbReference>
<evidence type="ECO:0000313" key="8">
    <source>
        <dbReference type="Proteomes" id="UP000052012"/>
    </source>
</evidence>
<keyword evidence="8" id="KW-1185">Reference proteome</keyword>
<feature type="binding site" evidence="4">
    <location>
        <position position="29"/>
    </location>
    <ligand>
        <name>(3S)-3-hydroxy-3-methylglutaryl-CoA</name>
        <dbReference type="ChEBI" id="CHEBI:43074"/>
    </ligand>
</feature>
<evidence type="ECO:0000259" key="6">
    <source>
        <dbReference type="Pfam" id="PF08540"/>
    </source>
</evidence>
<dbReference type="InterPro" id="IPR016039">
    <property type="entry name" value="Thiolase-like"/>
</dbReference>
<gene>
    <name evidence="7" type="ORF">FD06_GL000514</name>
</gene>
<feature type="binding site" evidence="4">
    <location>
        <position position="274"/>
    </location>
    <ligand>
        <name>(3S)-3-hydroxy-3-methylglutaryl-CoA</name>
        <dbReference type="ChEBI" id="CHEBI:43074"/>
    </ligand>
</feature>
<protein>
    <submittedName>
        <fullName evidence="7">3-hydroxy-3-methylglutaryl CoA synthase</fullName>
    </submittedName>
</protein>
<dbReference type="InterPro" id="IPR011554">
    <property type="entry name" value="HMG_CoA_synthase_prok"/>
</dbReference>
<evidence type="ECO:0000259" key="5">
    <source>
        <dbReference type="Pfam" id="PF01154"/>
    </source>
</evidence>
<feature type="active site" description="Proton donor/acceptor" evidence="3">
    <location>
        <position position="232"/>
    </location>
</feature>
<dbReference type="RefSeq" id="WP_056966776.1">
    <property type="nucleotide sequence ID" value="NZ_AYYQ01000035.1"/>
</dbReference>
<dbReference type="PANTHER" id="PTHR43323:SF2">
    <property type="entry name" value="HYDROXYMETHYLGLUTARYL-COA SYNTHASE"/>
    <property type="match status" value="1"/>
</dbReference>
<name>A0A0R2AMT5_9LACO</name>
<evidence type="ECO:0000256" key="3">
    <source>
        <dbReference type="PIRSR" id="PIRSR611554-1"/>
    </source>
</evidence>
<dbReference type="InterPro" id="IPR013528">
    <property type="entry name" value="HMG_CoA_synth_N"/>
</dbReference>
<keyword evidence="2" id="KW-0808">Transferase</keyword>
<dbReference type="Pfam" id="PF01154">
    <property type="entry name" value="HMG_CoA_synt_N"/>
    <property type="match status" value="1"/>
</dbReference>
<accession>A0A0R2AMT5</accession>
<feature type="domain" description="Hydroxymethylglutaryl-coenzyme A synthase C-terminal" evidence="6">
    <location>
        <begin position="175"/>
        <end position="247"/>
    </location>
</feature>
<dbReference type="STRING" id="1423781.FD06_GL000514"/>
<comment type="caution">
    <text evidence="7">The sequence shown here is derived from an EMBL/GenBank/DDBJ whole genome shotgun (WGS) entry which is preliminary data.</text>
</comment>
<dbReference type="OrthoDB" id="9769523at2"/>
<feature type="active site" description="Acyl-thioester intermediate" evidence="3">
    <location>
        <position position="110"/>
    </location>
</feature>
<comment type="similarity">
    <text evidence="1">Belongs to the thiolase-like superfamily. HMG-CoA synthase family.</text>
</comment>
<dbReference type="EMBL" id="AYYQ01000035">
    <property type="protein sequence ID" value="KRM67794.1"/>
    <property type="molecule type" value="Genomic_DNA"/>
</dbReference>
<feature type="binding site" evidence="4">
    <location>
        <position position="142"/>
    </location>
    <ligand>
        <name>(3S)-3-hydroxy-3-methylglutaryl-CoA</name>
        <dbReference type="ChEBI" id="CHEBI:43074"/>
    </ligand>
</feature>
<dbReference type="PANTHER" id="PTHR43323">
    <property type="entry name" value="3-HYDROXY-3-METHYLGLUTARYL COENZYME A SYNTHASE"/>
    <property type="match status" value="1"/>
</dbReference>
<evidence type="ECO:0000256" key="1">
    <source>
        <dbReference type="ARBA" id="ARBA00007061"/>
    </source>
</evidence>